<reference evidence="1 2" key="1">
    <citation type="submission" date="2015-01" db="EMBL/GenBank/DDBJ databases">
        <title>Evolution of Trichinella species and genotypes.</title>
        <authorList>
            <person name="Korhonen P.K."/>
            <person name="Edoardo P."/>
            <person name="Giuseppe L.R."/>
            <person name="Gasser R.B."/>
        </authorList>
    </citation>
    <scope>NUCLEOTIDE SEQUENCE [LARGE SCALE GENOMIC DNA]</scope>
    <source>
        <strain evidence="1">ISS2496</strain>
    </source>
</reference>
<dbReference type="AlphaFoldDB" id="A0A0V1ABA7"/>
<dbReference type="EMBL" id="JYDQ01000011">
    <property type="protein sequence ID" value="KRY22098.1"/>
    <property type="molecule type" value="Genomic_DNA"/>
</dbReference>
<dbReference type="Proteomes" id="UP000054783">
    <property type="component" value="Unassembled WGS sequence"/>
</dbReference>
<organism evidence="1 2">
    <name type="scientific">Trichinella patagoniensis</name>
    <dbReference type="NCBI Taxonomy" id="990121"/>
    <lineage>
        <taxon>Eukaryota</taxon>
        <taxon>Metazoa</taxon>
        <taxon>Ecdysozoa</taxon>
        <taxon>Nematoda</taxon>
        <taxon>Enoplea</taxon>
        <taxon>Dorylaimia</taxon>
        <taxon>Trichinellida</taxon>
        <taxon>Trichinellidae</taxon>
        <taxon>Trichinella</taxon>
    </lineage>
</organism>
<gene>
    <name evidence="1" type="ORF">T12_15660</name>
</gene>
<proteinExistence type="predicted"/>
<sequence>MHQSIPARRRIAMDASITRWKKRTSLLEKQTVIAKYWFPVDGRQEKQEMCNFAEKVVIALIF</sequence>
<keyword evidence="2" id="KW-1185">Reference proteome</keyword>
<evidence type="ECO:0000313" key="2">
    <source>
        <dbReference type="Proteomes" id="UP000054783"/>
    </source>
</evidence>
<comment type="caution">
    <text evidence="1">The sequence shown here is derived from an EMBL/GenBank/DDBJ whole genome shotgun (WGS) entry which is preliminary data.</text>
</comment>
<accession>A0A0V1ABA7</accession>
<name>A0A0V1ABA7_9BILA</name>
<evidence type="ECO:0000313" key="1">
    <source>
        <dbReference type="EMBL" id="KRY22098.1"/>
    </source>
</evidence>
<protein>
    <submittedName>
        <fullName evidence="1">Uncharacterized protein</fullName>
    </submittedName>
</protein>